<accession>A0ABU0YKR2</accession>
<dbReference type="PANTHER" id="PTHR42781:SF4">
    <property type="entry name" value="SPERMIDINE_PUTRESCINE IMPORT ATP-BINDING PROTEIN POTA"/>
    <property type="match status" value="1"/>
</dbReference>
<keyword evidence="6" id="KW-1185">Reference proteome</keyword>
<feature type="domain" description="ABC transporter" evidence="4">
    <location>
        <begin position="5"/>
        <end position="235"/>
    </location>
</feature>
<evidence type="ECO:0000313" key="5">
    <source>
        <dbReference type="EMBL" id="MDQ7248317.1"/>
    </source>
</evidence>
<gene>
    <name evidence="5" type="ORF">Q8A70_11605</name>
</gene>
<dbReference type="Proteomes" id="UP001230156">
    <property type="component" value="Unassembled WGS sequence"/>
</dbReference>
<dbReference type="InterPro" id="IPR003593">
    <property type="entry name" value="AAA+_ATPase"/>
</dbReference>
<dbReference type="PROSITE" id="PS50893">
    <property type="entry name" value="ABC_TRANSPORTER_2"/>
    <property type="match status" value="1"/>
</dbReference>
<name>A0ABU0YKR2_9PROT</name>
<dbReference type="SMART" id="SM00382">
    <property type="entry name" value="AAA"/>
    <property type="match status" value="1"/>
</dbReference>
<dbReference type="EMBL" id="JAUYVI010000003">
    <property type="protein sequence ID" value="MDQ7248317.1"/>
    <property type="molecule type" value="Genomic_DNA"/>
</dbReference>
<dbReference type="InterPro" id="IPR050093">
    <property type="entry name" value="ABC_SmlMolc_Importer"/>
</dbReference>
<dbReference type="Gene3D" id="2.40.50.100">
    <property type="match status" value="1"/>
</dbReference>
<dbReference type="PROSITE" id="PS00211">
    <property type="entry name" value="ABC_TRANSPORTER_1"/>
    <property type="match status" value="1"/>
</dbReference>
<evidence type="ECO:0000313" key="6">
    <source>
        <dbReference type="Proteomes" id="UP001230156"/>
    </source>
</evidence>
<dbReference type="PANTHER" id="PTHR42781">
    <property type="entry name" value="SPERMIDINE/PUTRESCINE IMPORT ATP-BINDING PROTEIN POTA"/>
    <property type="match status" value="1"/>
</dbReference>
<dbReference type="InterPro" id="IPR008995">
    <property type="entry name" value="Mo/tungstate-bd_C_term_dom"/>
</dbReference>
<dbReference type="InterPro" id="IPR013611">
    <property type="entry name" value="Transp-assoc_OB_typ2"/>
</dbReference>
<evidence type="ECO:0000256" key="1">
    <source>
        <dbReference type="ARBA" id="ARBA00022448"/>
    </source>
</evidence>
<evidence type="ECO:0000259" key="4">
    <source>
        <dbReference type="PROSITE" id="PS50893"/>
    </source>
</evidence>
<dbReference type="Pfam" id="PF08402">
    <property type="entry name" value="TOBE_2"/>
    <property type="match status" value="1"/>
</dbReference>
<dbReference type="Pfam" id="PF00005">
    <property type="entry name" value="ABC_tran"/>
    <property type="match status" value="1"/>
</dbReference>
<keyword evidence="1" id="KW-0813">Transport</keyword>
<dbReference type="Gene3D" id="3.40.50.300">
    <property type="entry name" value="P-loop containing nucleotide triphosphate hydrolases"/>
    <property type="match status" value="1"/>
</dbReference>
<dbReference type="SUPFAM" id="SSF52540">
    <property type="entry name" value="P-loop containing nucleoside triphosphate hydrolases"/>
    <property type="match status" value="1"/>
</dbReference>
<keyword evidence="3 5" id="KW-0067">ATP-binding</keyword>
<organism evidence="5 6">
    <name type="scientific">Dongia sedimenti</name>
    <dbReference type="NCBI Taxonomy" id="3064282"/>
    <lineage>
        <taxon>Bacteria</taxon>
        <taxon>Pseudomonadati</taxon>
        <taxon>Pseudomonadota</taxon>
        <taxon>Alphaproteobacteria</taxon>
        <taxon>Rhodospirillales</taxon>
        <taxon>Dongiaceae</taxon>
        <taxon>Dongia</taxon>
    </lineage>
</organism>
<dbReference type="RefSeq" id="WP_379955771.1">
    <property type="nucleotide sequence ID" value="NZ_JAUYVI010000003.1"/>
</dbReference>
<keyword evidence="2" id="KW-0547">Nucleotide-binding</keyword>
<dbReference type="InterPro" id="IPR017871">
    <property type="entry name" value="ABC_transporter-like_CS"/>
</dbReference>
<reference evidence="6" key="1">
    <citation type="submission" date="2023-08" db="EMBL/GenBank/DDBJ databases">
        <title>Rhodospirillaceae gen. nov., a novel taxon isolated from the Yangtze River Yuezi River estuary sludge.</title>
        <authorList>
            <person name="Ruan L."/>
        </authorList>
    </citation>
    <scope>NUCLEOTIDE SEQUENCE [LARGE SCALE GENOMIC DNA]</scope>
    <source>
        <strain evidence="6">R-7</strain>
    </source>
</reference>
<evidence type="ECO:0000256" key="3">
    <source>
        <dbReference type="ARBA" id="ARBA00022840"/>
    </source>
</evidence>
<proteinExistence type="predicted"/>
<sequence>MAVLLELKGVGKAFGATRVLEHIDLAVEDGEFITILGPSGSGKTTILRMIGGFTQPDQGQILLDGRDIAHDPINRRPFNTVFQDYALFPHMTVAGNVGYGLKVRGTANAVIKQRVGEVLDLVQLGSLAARYPAQLSGGQRQRVALARAIICQPRLILLDEPLAALDVELRKQMQEFLKDIHREIKTTFLFVTHDQEEAIAMADRICVMNYGKILQLGSPTEVYYRPHSEFVARFFGDNNLIEGVAGDRGSVATPIGTLPCAADGTEPAAGAKAFAVIRPEAIRIGNEPGANTVVAGQVSSVNFGGAATVAVVDVAGVPLRVKLPSRAEGLPLKVGDRVQLAWRTEDCRLVAA</sequence>
<dbReference type="InterPro" id="IPR003439">
    <property type="entry name" value="ABC_transporter-like_ATP-bd"/>
</dbReference>
<protein>
    <submittedName>
        <fullName evidence="5">ABC transporter ATP-binding protein</fullName>
    </submittedName>
</protein>
<evidence type="ECO:0000256" key="2">
    <source>
        <dbReference type="ARBA" id="ARBA00022741"/>
    </source>
</evidence>
<comment type="caution">
    <text evidence="5">The sequence shown here is derived from an EMBL/GenBank/DDBJ whole genome shotgun (WGS) entry which is preliminary data.</text>
</comment>
<dbReference type="SUPFAM" id="SSF50331">
    <property type="entry name" value="MOP-like"/>
    <property type="match status" value="1"/>
</dbReference>
<dbReference type="InterPro" id="IPR027417">
    <property type="entry name" value="P-loop_NTPase"/>
</dbReference>
<dbReference type="GO" id="GO:0005524">
    <property type="term" value="F:ATP binding"/>
    <property type="evidence" value="ECO:0007669"/>
    <property type="project" value="UniProtKB-KW"/>
</dbReference>